<dbReference type="Pfam" id="PF06039">
    <property type="entry name" value="Mqo"/>
    <property type="match status" value="1"/>
</dbReference>
<evidence type="ECO:0000256" key="4">
    <source>
        <dbReference type="ARBA" id="ARBA00022532"/>
    </source>
</evidence>
<dbReference type="NCBIfam" id="NF003609">
    <property type="entry name" value="PRK05257.2-5"/>
    <property type="match status" value="1"/>
</dbReference>
<dbReference type="HAMAP" id="MF_00212">
    <property type="entry name" value="MQO"/>
    <property type="match status" value="1"/>
</dbReference>
<comment type="cofactor">
    <cofactor evidence="2 8">
        <name>FAD</name>
        <dbReference type="ChEBI" id="CHEBI:57692"/>
    </cofactor>
</comment>
<evidence type="ECO:0000256" key="5">
    <source>
        <dbReference type="ARBA" id="ARBA00022630"/>
    </source>
</evidence>
<evidence type="ECO:0000313" key="9">
    <source>
        <dbReference type="EMBL" id="TLQ01493.1"/>
    </source>
</evidence>
<evidence type="ECO:0000256" key="7">
    <source>
        <dbReference type="ARBA" id="ARBA00023002"/>
    </source>
</evidence>
<evidence type="ECO:0000256" key="6">
    <source>
        <dbReference type="ARBA" id="ARBA00022827"/>
    </source>
</evidence>
<dbReference type="NCBIfam" id="NF003603">
    <property type="entry name" value="PRK05257.1-1"/>
    <property type="match status" value="1"/>
</dbReference>
<dbReference type="InterPro" id="IPR036188">
    <property type="entry name" value="FAD/NAD-bd_sf"/>
</dbReference>
<dbReference type="Gene3D" id="3.50.50.60">
    <property type="entry name" value="FAD/NAD(P)-binding domain"/>
    <property type="match status" value="1"/>
</dbReference>
<dbReference type="OrthoDB" id="9763983at2"/>
<dbReference type="GO" id="GO:0006099">
    <property type="term" value="P:tricarboxylic acid cycle"/>
    <property type="evidence" value="ECO:0007669"/>
    <property type="project" value="UniProtKB-UniRule"/>
</dbReference>
<comment type="similarity">
    <text evidence="8">Belongs to the MQO family.</text>
</comment>
<dbReference type="NCBIfam" id="NF003606">
    <property type="entry name" value="PRK05257.2-1"/>
    <property type="match status" value="1"/>
</dbReference>
<evidence type="ECO:0000256" key="2">
    <source>
        <dbReference type="ARBA" id="ARBA00001974"/>
    </source>
</evidence>
<comment type="caution">
    <text evidence="9">The sequence shown here is derived from an EMBL/GenBank/DDBJ whole genome shotgun (WGS) entry which is preliminary data.</text>
</comment>
<proteinExistence type="inferred from homology"/>
<dbReference type="NCBIfam" id="TIGR01320">
    <property type="entry name" value="mal_quin_oxido"/>
    <property type="match status" value="1"/>
</dbReference>
<dbReference type="Proteomes" id="UP000310458">
    <property type="component" value="Unassembled WGS sequence"/>
</dbReference>
<dbReference type="AlphaFoldDB" id="A0A5R9BMX5"/>
<dbReference type="Gene3D" id="3.30.9.10">
    <property type="entry name" value="D-Amino Acid Oxidase, subunit A, domain 2"/>
    <property type="match status" value="1"/>
</dbReference>
<name>A0A5R9BMX5_9MICC</name>
<dbReference type="PANTHER" id="PTHR43104:SF2">
    <property type="entry name" value="L-2-HYDROXYGLUTARATE DEHYDROGENASE, MITOCHONDRIAL"/>
    <property type="match status" value="1"/>
</dbReference>
<dbReference type="NCBIfam" id="NF003611">
    <property type="entry name" value="PRK05257.3-2"/>
    <property type="match status" value="1"/>
</dbReference>
<keyword evidence="4 8" id="KW-0816">Tricarboxylic acid cycle</keyword>
<keyword evidence="10" id="KW-1185">Reference proteome</keyword>
<dbReference type="NCBIfam" id="NF003610">
    <property type="entry name" value="PRK05257.3-1"/>
    <property type="match status" value="1"/>
</dbReference>
<protein>
    <recommendedName>
        <fullName evidence="8">Probable malate:quinone oxidoreductase</fullName>
        <ecNumber evidence="8">1.1.5.4</ecNumber>
    </recommendedName>
    <alternativeName>
        <fullName evidence="8">MQO</fullName>
    </alternativeName>
    <alternativeName>
        <fullName evidence="8">Malate dehydrogenase [quinone]</fullName>
    </alternativeName>
</protein>
<evidence type="ECO:0000256" key="3">
    <source>
        <dbReference type="ARBA" id="ARBA00005012"/>
    </source>
</evidence>
<keyword evidence="6 8" id="KW-0274">FAD</keyword>
<keyword evidence="5 8" id="KW-0285">Flavoprotein</keyword>
<accession>A0A5R9BMX5</accession>
<dbReference type="UniPathway" id="UPA00223">
    <property type="reaction ID" value="UER01008"/>
</dbReference>
<dbReference type="NCBIfam" id="NF003605">
    <property type="entry name" value="PRK05257.1-4"/>
    <property type="match status" value="1"/>
</dbReference>
<dbReference type="SUPFAM" id="SSF51905">
    <property type="entry name" value="FAD/NAD(P)-binding domain"/>
    <property type="match status" value="1"/>
</dbReference>
<dbReference type="GO" id="GO:0047545">
    <property type="term" value="F:(S)-2-hydroxyglutarate dehydrogenase activity"/>
    <property type="evidence" value="ECO:0007669"/>
    <property type="project" value="TreeGrafter"/>
</dbReference>
<reference evidence="9 10" key="1">
    <citation type="submission" date="2019-05" db="EMBL/GenBank/DDBJ databases">
        <title>Nesterenkonia sp. GY074 isolated from the Southern Atlantic Ocean.</title>
        <authorList>
            <person name="Zhang G."/>
        </authorList>
    </citation>
    <scope>NUCLEOTIDE SEQUENCE [LARGE SCALE GENOMIC DNA]</scope>
    <source>
        <strain evidence="9 10">GY074</strain>
    </source>
</reference>
<dbReference type="InterPro" id="IPR006231">
    <property type="entry name" value="MQO"/>
</dbReference>
<comment type="pathway">
    <text evidence="3 8">Carbohydrate metabolism; tricarboxylic acid cycle; oxaloacetate from (S)-malate (quinone route): step 1/1.</text>
</comment>
<dbReference type="PANTHER" id="PTHR43104">
    <property type="entry name" value="L-2-HYDROXYGLUTARATE DEHYDROGENASE, MITOCHONDRIAL"/>
    <property type="match status" value="1"/>
</dbReference>
<dbReference type="RefSeq" id="WP_138251571.1">
    <property type="nucleotide sequence ID" value="NZ_VAVZ01000001.1"/>
</dbReference>
<dbReference type="EMBL" id="VAVZ01000001">
    <property type="protein sequence ID" value="TLQ01493.1"/>
    <property type="molecule type" value="Genomic_DNA"/>
</dbReference>
<evidence type="ECO:0000256" key="1">
    <source>
        <dbReference type="ARBA" id="ARBA00001139"/>
    </source>
</evidence>
<evidence type="ECO:0000256" key="8">
    <source>
        <dbReference type="HAMAP-Rule" id="MF_00212"/>
    </source>
</evidence>
<organism evidence="9 10">
    <name type="scientific">Nesterenkonia salmonea</name>
    <dbReference type="NCBI Taxonomy" id="1804987"/>
    <lineage>
        <taxon>Bacteria</taxon>
        <taxon>Bacillati</taxon>
        <taxon>Actinomycetota</taxon>
        <taxon>Actinomycetes</taxon>
        <taxon>Micrococcales</taxon>
        <taxon>Micrococcaceae</taxon>
        <taxon>Nesterenkonia</taxon>
    </lineage>
</organism>
<comment type="catalytic activity">
    <reaction evidence="1 8">
        <text>(S)-malate + a quinone = a quinol + oxaloacetate</text>
        <dbReference type="Rhea" id="RHEA:46012"/>
        <dbReference type="ChEBI" id="CHEBI:15589"/>
        <dbReference type="ChEBI" id="CHEBI:16452"/>
        <dbReference type="ChEBI" id="CHEBI:24646"/>
        <dbReference type="ChEBI" id="CHEBI:132124"/>
        <dbReference type="EC" id="1.1.5.4"/>
    </reaction>
</comment>
<dbReference type="GO" id="GO:0008924">
    <property type="term" value="F:L-malate dehydrogenase (quinone) activity"/>
    <property type="evidence" value="ECO:0007669"/>
    <property type="project" value="UniProtKB-UniRule"/>
</dbReference>
<dbReference type="NCBIfam" id="NF009875">
    <property type="entry name" value="PRK13339.1"/>
    <property type="match status" value="1"/>
</dbReference>
<keyword evidence="7 8" id="KW-0560">Oxidoreductase</keyword>
<sequence length="507" mass="55112">MSATRGAPAVSESSSTHATQRFDVILIGGGIMSTTLGAILKELQPDWNIALFEKLDGVGQESSDPWNNAGTGHTAYCELNYTPRGTDGEISTAKACGIADQFHVSRQLWSHWVKEGVLGSPRTFINALPHISFVWGEKNSQYLRDRYHAMRAEPLFSHIEHTEDPDTIADWAPLLTRGRNTDTPVAASRFQDGTDVDFGSISRQLAGHLDAQGVELRYSHEVSSLARGNDGRWDMKVKNTASGEKFSASARFVFVGAGGGALSLLQASGIDEIKGFGGFPVSGQFLRTTESAITQEHHAKVYGLASVGAPPMSVPHLDTRFVEGRRSLMFGPFAGFSTNFLKSGSYFDLPLSVRRHNLVPMLQVGASNTSLVTYLMKEVAKTHKKKVEALQDFYPEAHQDQWELITAGQRVQVMKKNESGKGVLQFGTELIASADGSIAGLLGASPGASTAPSIMLKLLERCFPGQIDAWKPRLESMVPSYGRLLNDDPQLLKEISSSTAETLQLDL</sequence>
<gene>
    <name evidence="8" type="primary">mqo</name>
    <name evidence="9" type="ORF">FEF26_00515</name>
</gene>
<evidence type="ECO:0000313" key="10">
    <source>
        <dbReference type="Proteomes" id="UP000310458"/>
    </source>
</evidence>
<dbReference type="EC" id="1.1.5.4" evidence="8"/>